<feature type="binding site" evidence="9">
    <location>
        <begin position="137"/>
        <end position="139"/>
    </location>
    <ligand>
        <name>2-[(2R,5Z)-2-carboxy-4-methylthiazol-5(2H)-ylidene]ethyl phosphate</name>
        <dbReference type="ChEBI" id="CHEBI:62899"/>
    </ligand>
</feature>
<comment type="pathway">
    <text evidence="1 9 11">Cofactor biosynthesis; thiamine diphosphate biosynthesis; thiamine phosphate from 4-amino-2-methyl-5-diphosphomethylpyrimidine and 4-methyl-5-(2-phosphoethyl)-thiazole: step 1/1.</text>
</comment>
<comment type="similarity">
    <text evidence="9 10">Belongs to the thiamine-phosphate synthase family.</text>
</comment>
<dbReference type="SUPFAM" id="SSF51391">
    <property type="entry name" value="Thiamin phosphate synthase"/>
    <property type="match status" value="1"/>
</dbReference>
<sequence>MKLERKNMCLYAVTDRSWVGEKSFLEQLEDSLKGGVTLLQLREKNLSREEFLKEAQEVKKLTDKYGVPLIINDDVEIALLADAAGVHVGQKDMEAGEARKKLGADKILGVSCRTVEAAKRAEQMGADYLGVGAMFATSTKTEAEVITKERLMSICQAVSIPVVAIGGIKEENMEALKGSGISGVAVISGIYAQKDIESACQRLLKLSKDITKEEVKEK</sequence>
<dbReference type="GO" id="GO:0009229">
    <property type="term" value="P:thiamine diphosphate biosynthetic process"/>
    <property type="evidence" value="ECO:0007669"/>
    <property type="project" value="UniProtKB-UniRule"/>
</dbReference>
<dbReference type="GO" id="GO:0009228">
    <property type="term" value="P:thiamine biosynthetic process"/>
    <property type="evidence" value="ECO:0007669"/>
    <property type="project" value="UniProtKB-KW"/>
</dbReference>
<dbReference type="HAMAP" id="MF_00097">
    <property type="entry name" value="TMP_synthase"/>
    <property type="match status" value="1"/>
</dbReference>
<dbReference type="AlphaFoldDB" id="A0A6N2V3R5"/>
<comment type="cofactor">
    <cofactor evidence="9">
        <name>Mg(2+)</name>
        <dbReference type="ChEBI" id="CHEBI:18420"/>
    </cofactor>
    <text evidence="9">Binds 1 Mg(2+) ion per subunit.</text>
</comment>
<feature type="binding site" evidence="9">
    <location>
        <position position="111"/>
    </location>
    <ligand>
        <name>4-amino-2-methyl-5-(diphosphooxymethyl)pyrimidine</name>
        <dbReference type="ChEBI" id="CHEBI:57841"/>
    </ligand>
</feature>
<gene>
    <name evidence="9 13" type="primary">thiE</name>
    <name evidence="13" type="ORF">BHLFYP23_00838</name>
</gene>
<evidence type="ECO:0000256" key="7">
    <source>
        <dbReference type="ARBA" id="ARBA00047851"/>
    </source>
</evidence>
<evidence type="ECO:0000256" key="6">
    <source>
        <dbReference type="ARBA" id="ARBA00047334"/>
    </source>
</evidence>
<dbReference type="GO" id="GO:0000287">
    <property type="term" value="F:magnesium ion binding"/>
    <property type="evidence" value="ECO:0007669"/>
    <property type="project" value="UniProtKB-UniRule"/>
</dbReference>
<evidence type="ECO:0000256" key="5">
    <source>
        <dbReference type="ARBA" id="ARBA00022977"/>
    </source>
</evidence>
<dbReference type="Gene3D" id="3.20.20.70">
    <property type="entry name" value="Aldolase class I"/>
    <property type="match status" value="1"/>
</dbReference>
<dbReference type="EC" id="2.5.1.3" evidence="9"/>
<protein>
    <recommendedName>
        <fullName evidence="9">Thiamine-phosphate synthase</fullName>
        <shortName evidence="9">TP synthase</shortName>
        <shortName evidence="9">TPS</shortName>
        <ecNumber evidence="9">2.5.1.3</ecNumber>
    </recommendedName>
    <alternativeName>
        <fullName evidence="9">Thiamine-phosphate pyrophosphorylase</fullName>
        <shortName evidence="9">TMP pyrophosphorylase</shortName>
        <shortName evidence="9">TMP-PPase</shortName>
    </alternativeName>
</protein>
<evidence type="ECO:0000259" key="12">
    <source>
        <dbReference type="Pfam" id="PF02581"/>
    </source>
</evidence>
<dbReference type="GO" id="GO:0004789">
    <property type="term" value="F:thiamine-phosphate diphosphorylase activity"/>
    <property type="evidence" value="ECO:0007669"/>
    <property type="project" value="UniProtKB-UniRule"/>
</dbReference>
<dbReference type="NCBIfam" id="TIGR00693">
    <property type="entry name" value="thiE"/>
    <property type="match status" value="1"/>
</dbReference>
<feature type="binding site" evidence="9">
    <location>
        <position position="73"/>
    </location>
    <ligand>
        <name>Mg(2+)</name>
        <dbReference type="ChEBI" id="CHEBI:18420"/>
    </ligand>
</feature>
<evidence type="ECO:0000313" key="13">
    <source>
        <dbReference type="EMBL" id="VYT24748.1"/>
    </source>
</evidence>
<dbReference type="PANTHER" id="PTHR20857">
    <property type="entry name" value="THIAMINE-PHOSPHATE PYROPHOSPHORYLASE"/>
    <property type="match status" value="1"/>
</dbReference>
<keyword evidence="2 9" id="KW-0808">Transferase</keyword>
<dbReference type="GO" id="GO:0005737">
    <property type="term" value="C:cytoplasm"/>
    <property type="evidence" value="ECO:0007669"/>
    <property type="project" value="TreeGrafter"/>
</dbReference>
<dbReference type="InterPro" id="IPR022998">
    <property type="entry name" value="ThiamineP_synth_TenI"/>
</dbReference>
<dbReference type="InterPro" id="IPR013785">
    <property type="entry name" value="Aldolase_TIM"/>
</dbReference>
<dbReference type="UniPathway" id="UPA00060">
    <property type="reaction ID" value="UER00141"/>
</dbReference>
<evidence type="ECO:0000256" key="3">
    <source>
        <dbReference type="ARBA" id="ARBA00022723"/>
    </source>
</evidence>
<keyword evidence="3 9" id="KW-0479">Metal-binding</keyword>
<dbReference type="Pfam" id="PF02581">
    <property type="entry name" value="TMP-TENI"/>
    <property type="match status" value="1"/>
</dbReference>
<evidence type="ECO:0000256" key="10">
    <source>
        <dbReference type="RuleBase" id="RU003826"/>
    </source>
</evidence>
<dbReference type="InterPro" id="IPR036206">
    <property type="entry name" value="ThiamineP_synth_sf"/>
</dbReference>
<evidence type="ECO:0000256" key="11">
    <source>
        <dbReference type="RuleBase" id="RU004253"/>
    </source>
</evidence>
<comment type="function">
    <text evidence="9">Condenses 4-methyl-5-(beta-hydroxyethyl)thiazole monophosphate (THZ-P) and 2-methyl-4-amino-5-hydroxymethyl pyrimidine pyrophosphate (HMP-PP) to form thiamine monophosphate (TMP).</text>
</comment>
<feature type="binding site" evidence="9">
    <location>
        <position position="140"/>
    </location>
    <ligand>
        <name>4-amino-2-methyl-5-(diphosphooxymethyl)pyrimidine</name>
        <dbReference type="ChEBI" id="CHEBI:57841"/>
    </ligand>
</feature>
<feature type="binding site" evidence="9">
    <location>
        <begin position="40"/>
        <end position="44"/>
    </location>
    <ligand>
        <name>4-amino-2-methyl-5-(diphosphooxymethyl)pyrimidine</name>
        <dbReference type="ChEBI" id="CHEBI:57841"/>
    </ligand>
</feature>
<keyword evidence="4 9" id="KW-0460">Magnesium</keyword>
<proteinExistence type="inferred from homology"/>
<organism evidence="13">
    <name type="scientific">Blautia hansenii</name>
    <name type="common">Ruminococcus hansenii</name>
    <dbReference type="NCBI Taxonomy" id="1322"/>
    <lineage>
        <taxon>Bacteria</taxon>
        <taxon>Bacillati</taxon>
        <taxon>Bacillota</taxon>
        <taxon>Clostridia</taxon>
        <taxon>Lachnospirales</taxon>
        <taxon>Lachnospiraceae</taxon>
        <taxon>Blautia</taxon>
    </lineage>
</organism>
<dbReference type="RefSeq" id="WP_156342628.1">
    <property type="nucleotide sequence ID" value="NZ_CACRSY010000014.1"/>
</dbReference>
<feature type="binding site" evidence="9">
    <location>
        <position position="72"/>
    </location>
    <ligand>
        <name>4-amino-2-methyl-5-(diphosphooxymethyl)pyrimidine</name>
        <dbReference type="ChEBI" id="CHEBI:57841"/>
    </ligand>
</feature>
<dbReference type="InterPro" id="IPR034291">
    <property type="entry name" value="TMP_synthase"/>
</dbReference>
<feature type="binding site" evidence="9">
    <location>
        <position position="167"/>
    </location>
    <ligand>
        <name>2-[(2R,5Z)-2-carboxy-4-methylthiazol-5(2H)-ylidene]ethyl phosphate</name>
        <dbReference type="ChEBI" id="CHEBI:62899"/>
    </ligand>
</feature>
<evidence type="ECO:0000256" key="4">
    <source>
        <dbReference type="ARBA" id="ARBA00022842"/>
    </source>
</evidence>
<accession>A0A6N2V3R5</accession>
<feature type="domain" description="Thiamine phosphate synthase/TenI" evidence="12">
    <location>
        <begin position="10"/>
        <end position="190"/>
    </location>
</feature>
<comment type="catalytic activity">
    <reaction evidence="7 9 10">
        <text>2-(2-carboxy-4-methylthiazol-5-yl)ethyl phosphate + 4-amino-2-methyl-5-(diphosphooxymethyl)pyrimidine + 2 H(+) = thiamine phosphate + CO2 + diphosphate</text>
        <dbReference type="Rhea" id="RHEA:47848"/>
        <dbReference type="ChEBI" id="CHEBI:15378"/>
        <dbReference type="ChEBI" id="CHEBI:16526"/>
        <dbReference type="ChEBI" id="CHEBI:33019"/>
        <dbReference type="ChEBI" id="CHEBI:37575"/>
        <dbReference type="ChEBI" id="CHEBI:57841"/>
        <dbReference type="ChEBI" id="CHEBI:62890"/>
        <dbReference type="EC" id="2.5.1.3"/>
    </reaction>
</comment>
<comment type="catalytic activity">
    <reaction evidence="6 9 10">
        <text>4-methyl-5-(2-phosphooxyethyl)-thiazole + 4-amino-2-methyl-5-(diphosphooxymethyl)pyrimidine + H(+) = thiamine phosphate + diphosphate</text>
        <dbReference type="Rhea" id="RHEA:22328"/>
        <dbReference type="ChEBI" id="CHEBI:15378"/>
        <dbReference type="ChEBI" id="CHEBI:33019"/>
        <dbReference type="ChEBI" id="CHEBI:37575"/>
        <dbReference type="ChEBI" id="CHEBI:57841"/>
        <dbReference type="ChEBI" id="CHEBI:58296"/>
        <dbReference type="EC" id="2.5.1.3"/>
    </reaction>
</comment>
<feature type="binding site" evidence="9">
    <location>
        <position position="92"/>
    </location>
    <ligand>
        <name>Mg(2+)</name>
        <dbReference type="ChEBI" id="CHEBI:18420"/>
    </ligand>
</feature>
<feature type="binding site" evidence="9">
    <location>
        <begin position="187"/>
        <end position="188"/>
    </location>
    <ligand>
        <name>2-[(2R,5Z)-2-carboxy-4-methylthiazol-5(2H)-ylidene]ethyl phosphate</name>
        <dbReference type="ChEBI" id="CHEBI:62899"/>
    </ligand>
</feature>
<dbReference type="FunFam" id="3.20.20.70:FF:000096">
    <property type="entry name" value="Thiamine-phosphate synthase"/>
    <property type="match status" value="1"/>
</dbReference>
<reference evidence="13" key="1">
    <citation type="submission" date="2019-11" db="EMBL/GenBank/DDBJ databases">
        <authorList>
            <person name="Feng L."/>
        </authorList>
    </citation>
    <scope>NUCLEOTIDE SEQUENCE</scope>
    <source>
        <strain evidence="13">BhanseniiLFYP23</strain>
    </source>
</reference>
<name>A0A6N2V3R5_BLAHA</name>
<dbReference type="PANTHER" id="PTHR20857:SF15">
    <property type="entry name" value="THIAMINE-PHOSPHATE SYNTHASE"/>
    <property type="match status" value="1"/>
</dbReference>
<comment type="catalytic activity">
    <reaction evidence="8 9 10">
        <text>2-[(2R,5Z)-2-carboxy-4-methylthiazol-5(2H)-ylidene]ethyl phosphate + 4-amino-2-methyl-5-(diphosphooxymethyl)pyrimidine + 2 H(+) = thiamine phosphate + CO2 + diphosphate</text>
        <dbReference type="Rhea" id="RHEA:47844"/>
        <dbReference type="ChEBI" id="CHEBI:15378"/>
        <dbReference type="ChEBI" id="CHEBI:16526"/>
        <dbReference type="ChEBI" id="CHEBI:33019"/>
        <dbReference type="ChEBI" id="CHEBI:37575"/>
        <dbReference type="ChEBI" id="CHEBI:57841"/>
        <dbReference type="ChEBI" id="CHEBI:62899"/>
        <dbReference type="EC" id="2.5.1.3"/>
    </reaction>
</comment>
<dbReference type="EMBL" id="CACRSY010000014">
    <property type="protein sequence ID" value="VYT24748.1"/>
    <property type="molecule type" value="Genomic_DNA"/>
</dbReference>
<evidence type="ECO:0000256" key="1">
    <source>
        <dbReference type="ARBA" id="ARBA00005165"/>
    </source>
</evidence>
<evidence type="ECO:0000256" key="9">
    <source>
        <dbReference type="HAMAP-Rule" id="MF_00097"/>
    </source>
</evidence>
<evidence type="ECO:0000256" key="2">
    <source>
        <dbReference type="ARBA" id="ARBA00022679"/>
    </source>
</evidence>
<dbReference type="CDD" id="cd00564">
    <property type="entry name" value="TMP_TenI"/>
    <property type="match status" value="1"/>
</dbReference>
<keyword evidence="5 9" id="KW-0784">Thiamine biosynthesis</keyword>
<evidence type="ECO:0000256" key="8">
    <source>
        <dbReference type="ARBA" id="ARBA00047883"/>
    </source>
</evidence>